<proteinExistence type="predicted"/>
<sequence length="219" mass="25145">MTTNFDFLKQVDSDLFKIITEAEKLYRDEYFEQCMTQTRRFGENVCKNVLGNTRTTESTFDEMLATLKDMTNGEEQEKEFIDDLYFLKKSGNTSVHSVKVKHDGMAALECLQRAFEVAINFAVYSQGANSNILKLRYDTELLVTGKKSKNSLAERYTEEKKKTLKKVQSQQVKKQKKQQSYTTKSATPQKGFPFFWAIVSLSSAISLGVIITLFLIIKF</sequence>
<organism evidence="2 3">
    <name type="scientific">Candidatus Scatousia excrementigallinarum</name>
    <dbReference type="NCBI Taxonomy" id="2840935"/>
    <lineage>
        <taxon>Bacteria</taxon>
        <taxon>Candidatus Scatousia</taxon>
    </lineage>
</organism>
<feature type="transmembrane region" description="Helical" evidence="1">
    <location>
        <begin position="194"/>
        <end position="217"/>
    </location>
</feature>
<dbReference type="AlphaFoldDB" id="A0A9D1EXY0"/>
<evidence type="ECO:0008006" key="4">
    <source>
        <dbReference type="Google" id="ProtNLM"/>
    </source>
</evidence>
<keyword evidence="1" id="KW-0472">Membrane</keyword>
<dbReference type="EMBL" id="DVIU01000093">
    <property type="protein sequence ID" value="HIS35873.1"/>
    <property type="molecule type" value="Genomic_DNA"/>
</dbReference>
<reference evidence="2" key="2">
    <citation type="journal article" date="2021" name="PeerJ">
        <title>Extensive microbial diversity within the chicken gut microbiome revealed by metagenomics and culture.</title>
        <authorList>
            <person name="Gilroy R."/>
            <person name="Ravi A."/>
            <person name="Getino M."/>
            <person name="Pursley I."/>
            <person name="Horton D.L."/>
            <person name="Alikhan N.F."/>
            <person name="Baker D."/>
            <person name="Gharbi K."/>
            <person name="Hall N."/>
            <person name="Watson M."/>
            <person name="Adriaenssens E.M."/>
            <person name="Foster-Nyarko E."/>
            <person name="Jarju S."/>
            <person name="Secka A."/>
            <person name="Antonio M."/>
            <person name="Oren A."/>
            <person name="Chaudhuri R.R."/>
            <person name="La Ragione R."/>
            <person name="Hildebrand F."/>
            <person name="Pallen M.J."/>
        </authorList>
    </citation>
    <scope>NUCLEOTIDE SEQUENCE</scope>
    <source>
        <strain evidence="2">6276</strain>
    </source>
</reference>
<dbReference type="Proteomes" id="UP000823928">
    <property type="component" value="Unassembled WGS sequence"/>
</dbReference>
<evidence type="ECO:0000256" key="1">
    <source>
        <dbReference type="SAM" id="Phobius"/>
    </source>
</evidence>
<keyword evidence="1" id="KW-1133">Transmembrane helix</keyword>
<keyword evidence="1" id="KW-0812">Transmembrane</keyword>
<name>A0A9D1EXY0_9BACT</name>
<evidence type="ECO:0000313" key="3">
    <source>
        <dbReference type="Proteomes" id="UP000823928"/>
    </source>
</evidence>
<accession>A0A9D1EXY0</accession>
<comment type="caution">
    <text evidence="2">The sequence shown here is derived from an EMBL/GenBank/DDBJ whole genome shotgun (WGS) entry which is preliminary data.</text>
</comment>
<reference evidence="2" key="1">
    <citation type="submission" date="2020-10" db="EMBL/GenBank/DDBJ databases">
        <authorList>
            <person name="Gilroy R."/>
        </authorList>
    </citation>
    <scope>NUCLEOTIDE SEQUENCE</scope>
    <source>
        <strain evidence="2">6276</strain>
    </source>
</reference>
<protein>
    <recommendedName>
        <fullName evidence="4">DUF4145 domain-containing protein</fullName>
    </recommendedName>
</protein>
<evidence type="ECO:0000313" key="2">
    <source>
        <dbReference type="EMBL" id="HIS35873.1"/>
    </source>
</evidence>
<gene>
    <name evidence="2" type="ORF">IAC10_04505</name>
</gene>